<feature type="transmembrane region" description="Helical" evidence="2">
    <location>
        <begin position="158"/>
        <end position="180"/>
    </location>
</feature>
<proteinExistence type="predicted"/>
<sequence>MILVYVTYLLLHNEHGKDGYRELLNAPVPKMSSTVSTTEIQTIVPETVAKLKSEEKQHRLVRTSSIEKIRRFNTFICSQQYYLLPTLFSWLRSSQSTTERTLFLFKATLFNTFFYKFFQSKARTSQSTSRSCESIRLVASSIVSKFFQKFTKCFESTFLLTIAVYFACALVLLQLLLALYLMHLAFLPYGFIFLVSCMVVIKYLCYKSCLEVFALSVIGELQLLFCLLPPRQRWRAGIYSERPTNWKRKADSKEGPNVTLDGEAKQWFNKKYLGVQHDRTMTWGHHVAETISKAKIAKAGLTFGSSCSSSSPKSSPSLPMPQRRGDTLARPTEKEPSSGKHRPENCCQCPLVRKKQRPTPGPRMDTGARNHQDQSRQGVRQSDGPRKSPPTSGGNHQDQENSGDSTAGRVEPGQEEAHEGSTSIGSSGRDNTLTFKDNTFIFKNNWIHYYVPVWQS</sequence>
<keyword evidence="2" id="KW-1133">Transmembrane helix</keyword>
<accession>A0AAV8VHF8</accession>
<keyword evidence="2" id="KW-0812">Transmembrane</keyword>
<name>A0AAV8VHF8_9CUCU</name>
<reference evidence="3 4" key="1">
    <citation type="journal article" date="2023" name="Insect Mol. Biol.">
        <title>Genome sequencing provides insights into the evolution of gene families encoding plant cell wall-degrading enzymes in longhorned beetles.</title>
        <authorList>
            <person name="Shin N.R."/>
            <person name="Okamura Y."/>
            <person name="Kirsch R."/>
            <person name="Pauchet Y."/>
        </authorList>
    </citation>
    <scope>NUCLEOTIDE SEQUENCE [LARGE SCALE GENOMIC DNA]</scope>
    <source>
        <strain evidence="3">EAD_L_NR</strain>
    </source>
</reference>
<feature type="compositionally biased region" description="Basic and acidic residues" evidence="1">
    <location>
        <begin position="323"/>
        <end position="344"/>
    </location>
</feature>
<keyword evidence="2" id="KW-0472">Membrane</keyword>
<feature type="compositionally biased region" description="Polar residues" evidence="1">
    <location>
        <begin position="389"/>
        <end position="405"/>
    </location>
</feature>
<feature type="compositionally biased region" description="Low complexity" evidence="1">
    <location>
        <begin position="305"/>
        <end position="321"/>
    </location>
</feature>
<evidence type="ECO:0000256" key="1">
    <source>
        <dbReference type="SAM" id="MobiDB-lite"/>
    </source>
</evidence>
<dbReference type="Proteomes" id="UP001159042">
    <property type="component" value="Unassembled WGS sequence"/>
</dbReference>
<evidence type="ECO:0000256" key="2">
    <source>
        <dbReference type="SAM" id="Phobius"/>
    </source>
</evidence>
<feature type="region of interest" description="Disordered" evidence="1">
    <location>
        <begin position="303"/>
        <end position="431"/>
    </location>
</feature>
<dbReference type="EMBL" id="JANEYG010000089">
    <property type="protein sequence ID" value="KAJ8913658.1"/>
    <property type="molecule type" value="Genomic_DNA"/>
</dbReference>
<protein>
    <submittedName>
        <fullName evidence="3">Uncharacterized protein</fullName>
    </submittedName>
</protein>
<gene>
    <name evidence="3" type="ORF">NQ315_007375</name>
</gene>
<keyword evidence="4" id="KW-1185">Reference proteome</keyword>
<evidence type="ECO:0000313" key="4">
    <source>
        <dbReference type="Proteomes" id="UP001159042"/>
    </source>
</evidence>
<organism evidence="3 4">
    <name type="scientific">Exocentrus adspersus</name>
    <dbReference type="NCBI Taxonomy" id="1586481"/>
    <lineage>
        <taxon>Eukaryota</taxon>
        <taxon>Metazoa</taxon>
        <taxon>Ecdysozoa</taxon>
        <taxon>Arthropoda</taxon>
        <taxon>Hexapoda</taxon>
        <taxon>Insecta</taxon>
        <taxon>Pterygota</taxon>
        <taxon>Neoptera</taxon>
        <taxon>Endopterygota</taxon>
        <taxon>Coleoptera</taxon>
        <taxon>Polyphaga</taxon>
        <taxon>Cucujiformia</taxon>
        <taxon>Chrysomeloidea</taxon>
        <taxon>Cerambycidae</taxon>
        <taxon>Lamiinae</taxon>
        <taxon>Acanthocinini</taxon>
        <taxon>Exocentrus</taxon>
    </lineage>
</organism>
<dbReference type="AlphaFoldDB" id="A0AAV8VHF8"/>
<evidence type="ECO:0000313" key="3">
    <source>
        <dbReference type="EMBL" id="KAJ8913658.1"/>
    </source>
</evidence>
<feature type="compositionally biased region" description="Polar residues" evidence="1">
    <location>
        <begin position="420"/>
        <end position="431"/>
    </location>
</feature>
<feature type="transmembrane region" description="Helical" evidence="2">
    <location>
        <begin position="186"/>
        <end position="205"/>
    </location>
</feature>
<comment type="caution">
    <text evidence="3">The sequence shown here is derived from an EMBL/GenBank/DDBJ whole genome shotgun (WGS) entry which is preliminary data.</text>
</comment>